<keyword evidence="4" id="KW-0808">Transferase</keyword>
<reference evidence="4 5" key="1">
    <citation type="submission" date="2017-06" db="EMBL/GenBank/DDBJ databases">
        <authorList>
            <person name="Kim H.J."/>
            <person name="Triplett B.A."/>
        </authorList>
    </citation>
    <scope>NUCLEOTIDE SEQUENCE [LARGE SCALE GENOMIC DNA]</scope>
    <source>
        <strain evidence="4 5">CGMCC 4.2132</strain>
    </source>
</reference>
<proteinExistence type="inferred from homology"/>
<gene>
    <name evidence="4" type="ORF">SAMN05216276_1003144</name>
</gene>
<protein>
    <submittedName>
        <fullName evidence="4">Glycosyltransferase involved in cell wall bisynthesis</fullName>
    </submittedName>
</protein>
<dbReference type="CDD" id="cd04179">
    <property type="entry name" value="DPM_DPG-synthase_like"/>
    <property type="match status" value="1"/>
</dbReference>
<feature type="domain" description="Glycosyltransferase 2-like" evidence="3">
    <location>
        <begin position="54"/>
        <end position="203"/>
    </location>
</feature>
<evidence type="ECO:0000256" key="2">
    <source>
        <dbReference type="SAM" id="MobiDB-lite"/>
    </source>
</evidence>
<dbReference type="InterPro" id="IPR029044">
    <property type="entry name" value="Nucleotide-diphossugar_trans"/>
</dbReference>
<dbReference type="Pfam" id="PF00535">
    <property type="entry name" value="Glycos_transf_2"/>
    <property type="match status" value="1"/>
</dbReference>
<dbReference type="RefSeq" id="WP_179281880.1">
    <property type="nucleotide sequence ID" value="NZ_FZOD01000003.1"/>
</dbReference>
<dbReference type="SUPFAM" id="SSF53448">
    <property type="entry name" value="Nucleotide-diphospho-sugar transferases"/>
    <property type="match status" value="1"/>
</dbReference>
<dbReference type="PANTHER" id="PTHR48090">
    <property type="entry name" value="UNDECAPRENYL-PHOSPHATE 4-DEOXY-4-FORMAMIDO-L-ARABINOSE TRANSFERASE-RELATED"/>
    <property type="match status" value="1"/>
</dbReference>
<feature type="region of interest" description="Disordered" evidence="2">
    <location>
        <begin position="271"/>
        <end position="292"/>
    </location>
</feature>
<name>A0A239BG91_9ACTN</name>
<sequence>MTPETTKHYNGKSSLGMNSETTKQYGGKPPLRAMPPIERFTPLTPHVAISPTVSVVVPAMNEAENLPHVFATLPHWIDEIVLVDGNSTDETVAVARRLRPNIRVITQTGKGKGNALAAGFAACTGDIIVMIDADGSTDGREIIQFVGALVTGADFVKGSRYATGGGSDDLTFNRKFGNKVLTALVNRIYRTSYSDLCYGYNAFWARHLDVLNPDCDGFEVETLLNIRAAKAGLRVQEVPSHERCRIHGQSNLHAVRDGIRVLKTIIREWRTGPAPATPQPAASAPTADQGAA</sequence>
<comment type="similarity">
    <text evidence="1">Belongs to the glycosyltransferase 2 family.</text>
</comment>
<evidence type="ECO:0000313" key="5">
    <source>
        <dbReference type="Proteomes" id="UP000198282"/>
    </source>
</evidence>
<dbReference type="Proteomes" id="UP000198282">
    <property type="component" value="Unassembled WGS sequence"/>
</dbReference>
<dbReference type="AlphaFoldDB" id="A0A239BG91"/>
<evidence type="ECO:0000313" key="4">
    <source>
        <dbReference type="EMBL" id="SNS06094.1"/>
    </source>
</evidence>
<evidence type="ECO:0000256" key="1">
    <source>
        <dbReference type="ARBA" id="ARBA00006739"/>
    </source>
</evidence>
<dbReference type="PANTHER" id="PTHR48090:SF7">
    <property type="entry name" value="RFBJ PROTEIN"/>
    <property type="match status" value="1"/>
</dbReference>
<dbReference type="EMBL" id="FZOD01000003">
    <property type="protein sequence ID" value="SNS06094.1"/>
    <property type="molecule type" value="Genomic_DNA"/>
</dbReference>
<feature type="region of interest" description="Disordered" evidence="2">
    <location>
        <begin position="1"/>
        <end position="28"/>
    </location>
</feature>
<keyword evidence="5" id="KW-1185">Reference proteome</keyword>
<dbReference type="GO" id="GO:0016740">
    <property type="term" value="F:transferase activity"/>
    <property type="evidence" value="ECO:0007669"/>
    <property type="project" value="UniProtKB-KW"/>
</dbReference>
<dbReference type="Gene3D" id="3.90.550.10">
    <property type="entry name" value="Spore Coat Polysaccharide Biosynthesis Protein SpsA, Chain A"/>
    <property type="match status" value="1"/>
</dbReference>
<feature type="compositionally biased region" description="Low complexity" evidence="2">
    <location>
        <begin position="279"/>
        <end position="292"/>
    </location>
</feature>
<dbReference type="InterPro" id="IPR050256">
    <property type="entry name" value="Glycosyltransferase_2"/>
</dbReference>
<accession>A0A239BG91</accession>
<dbReference type="InterPro" id="IPR001173">
    <property type="entry name" value="Glyco_trans_2-like"/>
</dbReference>
<feature type="compositionally biased region" description="Polar residues" evidence="2">
    <location>
        <begin position="11"/>
        <end position="24"/>
    </location>
</feature>
<evidence type="ECO:0000259" key="3">
    <source>
        <dbReference type="Pfam" id="PF00535"/>
    </source>
</evidence>
<organism evidence="4 5">
    <name type="scientific">Streptosporangium subroseum</name>
    <dbReference type="NCBI Taxonomy" id="106412"/>
    <lineage>
        <taxon>Bacteria</taxon>
        <taxon>Bacillati</taxon>
        <taxon>Actinomycetota</taxon>
        <taxon>Actinomycetes</taxon>
        <taxon>Streptosporangiales</taxon>
        <taxon>Streptosporangiaceae</taxon>
        <taxon>Streptosporangium</taxon>
    </lineage>
</organism>